<evidence type="ECO:0000256" key="2">
    <source>
        <dbReference type="ARBA" id="ARBA00023125"/>
    </source>
</evidence>
<evidence type="ECO:0000256" key="3">
    <source>
        <dbReference type="ARBA" id="ARBA00023163"/>
    </source>
</evidence>
<sequence>FWANGLRFLNKGGSIIYTFNKEGYLLEEEVNTLNRLSKLSMNSLNMEAISAVTMIYRAAQGLRNKMEKEVLAPYKLSWTSFSILYDLWIHDSVETKSLAELSGVTKATVSNVTNTLERKDLCYRKSDRHDRRLTNVLITEKGKLVMEELYPHFHQQEVEIVSGLEKEEQKQLSSLLRKVIKDQNF</sequence>
<dbReference type="InterPro" id="IPR036388">
    <property type="entry name" value="WH-like_DNA-bd_sf"/>
</dbReference>
<dbReference type="GO" id="GO:0003700">
    <property type="term" value="F:DNA-binding transcription factor activity"/>
    <property type="evidence" value="ECO:0007669"/>
    <property type="project" value="InterPro"/>
</dbReference>
<keyword evidence="2" id="KW-0238">DNA-binding</keyword>
<dbReference type="InterPro" id="IPR000835">
    <property type="entry name" value="HTH_MarR-typ"/>
</dbReference>
<accession>A0A4S4K015</accession>
<dbReference type="InterPro" id="IPR039422">
    <property type="entry name" value="MarR/SlyA-like"/>
</dbReference>
<comment type="caution">
    <text evidence="5">The sequence shown here is derived from an EMBL/GenBank/DDBJ whole genome shotgun (WGS) entry which is preliminary data.</text>
</comment>
<dbReference type="GO" id="GO:0006950">
    <property type="term" value="P:response to stress"/>
    <property type="evidence" value="ECO:0007669"/>
    <property type="project" value="TreeGrafter"/>
</dbReference>
<dbReference type="PROSITE" id="PS01117">
    <property type="entry name" value="HTH_MARR_1"/>
    <property type="match status" value="1"/>
</dbReference>
<dbReference type="Gene3D" id="1.10.10.10">
    <property type="entry name" value="Winged helix-like DNA-binding domain superfamily/Winged helix DNA-binding domain"/>
    <property type="match status" value="1"/>
</dbReference>
<feature type="non-terminal residue" evidence="5">
    <location>
        <position position="1"/>
    </location>
</feature>
<feature type="domain" description="HTH marR-type" evidence="4">
    <location>
        <begin position="48"/>
        <end position="181"/>
    </location>
</feature>
<dbReference type="GO" id="GO:0003677">
    <property type="term" value="F:DNA binding"/>
    <property type="evidence" value="ECO:0007669"/>
    <property type="project" value="UniProtKB-KW"/>
</dbReference>
<dbReference type="Proteomes" id="UP000297014">
    <property type="component" value="Unassembled WGS sequence"/>
</dbReference>
<evidence type="ECO:0000259" key="4">
    <source>
        <dbReference type="PROSITE" id="PS50995"/>
    </source>
</evidence>
<dbReference type="PRINTS" id="PR00598">
    <property type="entry name" value="HTHMARR"/>
</dbReference>
<protein>
    <submittedName>
        <fullName evidence="5">MarR family transcriptional regulator</fullName>
    </submittedName>
</protein>
<dbReference type="SUPFAM" id="SSF46785">
    <property type="entry name" value="Winged helix' DNA-binding domain"/>
    <property type="match status" value="1"/>
</dbReference>
<dbReference type="PANTHER" id="PTHR33164">
    <property type="entry name" value="TRANSCRIPTIONAL REGULATOR, MARR FAMILY"/>
    <property type="match status" value="1"/>
</dbReference>
<dbReference type="InterPro" id="IPR036390">
    <property type="entry name" value="WH_DNA-bd_sf"/>
</dbReference>
<reference evidence="5 6" key="1">
    <citation type="submission" date="2014-01" db="EMBL/GenBank/DDBJ databases">
        <title>Draft genome sequencing of Bacillus alcalophilus CGMCC 1.3604.</title>
        <authorList>
            <person name="Yang J."/>
            <person name="Diao L."/>
            <person name="Yang S."/>
        </authorList>
    </citation>
    <scope>NUCLEOTIDE SEQUENCE [LARGE SCALE GENOMIC DNA]</scope>
    <source>
        <strain evidence="5 6">CGMCC 1.3604</strain>
    </source>
</reference>
<gene>
    <name evidence="5" type="ORF">AJ85_08435</name>
</gene>
<dbReference type="AlphaFoldDB" id="A0A4S4K015"/>
<dbReference type="EMBL" id="JALP01000107">
    <property type="protein sequence ID" value="THG90881.1"/>
    <property type="molecule type" value="Genomic_DNA"/>
</dbReference>
<evidence type="ECO:0000313" key="5">
    <source>
        <dbReference type="EMBL" id="THG90881.1"/>
    </source>
</evidence>
<keyword evidence="3" id="KW-0804">Transcription</keyword>
<dbReference type="InterPro" id="IPR023187">
    <property type="entry name" value="Tscrpt_reg_MarR-type_CS"/>
</dbReference>
<keyword evidence="1" id="KW-0805">Transcription regulation</keyword>
<organism evidence="5 6">
    <name type="scientific">Alkalihalobacillus alcalophilus ATCC 27647 = CGMCC 1.3604</name>
    <dbReference type="NCBI Taxonomy" id="1218173"/>
    <lineage>
        <taxon>Bacteria</taxon>
        <taxon>Bacillati</taxon>
        <taxon>Bacillota</taxon>
        <taxon>Bacilli</taxon>
        <taxon>Bacillales</taxon>
        <taxon>Bacillaceae</taxon>
        <taxon>Alkalihalobacillus</taxon>
    </lineage>
</organism>
<evidence type="ECO:0000256" key="1">
    <source>
        <dbReference type="ARBA" id="ARBA00023015"/>
    </source>
</evidence>
<proteinExistence type="predicted"/>
<evidence type="ECO:0000313" key="6">
    <source>
        <dbReference type="Proteomes" id="UP000297014"/>
    </source>
</evidence>
<dbReference type="PROSITE" id="PS50995">
    <property type="entry name" value="HTH_MARR_2"/>
    <property type="match status" value="1"/>
</dbReference>
<name>A0A4S4K015_ALKAL</name>
<dbReference type="SMART" id="SM00347">
    <property type="entry name" value="HTH_MARR"/>
    <property type="match status" value="1"/>
</dbReference>
<dbReference type="Pfam" id="PF01047">
    <property type="entry name" value="MarR"/>
    <property type="match status" value="1"/>
</dbReference>
<dbReference type="PANTHER" id="PTHR33164:SF89">
    <property type="entry name" value="MARR FAMILY REGULATORY PROTEIN"/>
    <property type="match status" value="1"/>
</dbReference>